<dbReference type="AlphaFoldDB" id="A0A3B4D503"/>
<evidence type="ECO:0000313" key="7">
    <source>
        <dbReference type="Proteomes" id="UP001501920"/>
    </source>
</evidence>
<keyword evidence="7" id="KW-1185">Reference proteome</keyword>
<reference evidence="6" key="3">
    <citation type="submission" date="2025-09" db="UniProtKB">
        <authorList>
            <consortium name="Ensembl"/>
        </authorList>
    </citation>
    <scope>IDENTIFICATION</scope>
</reference>
<evidence type="ECO:0008006" key="8">
    <source>
        <dbReference type="Google" id="ProtNLM"/>
    </source>
</evidence>
<name>A0A3B4D503_PYGNA</name>
<sequence>CVLSTESSDVFGLVGSSFQLDTPHHVPVFDDLSWVFEGAKNVIKYYNETKKYKQHPAYEGRVEFNVETYSLTLKNLQKTDSGPYEAKANGAQNTVVVKYRLSVLDPVEAPVLASASHQLRNNICNITLTCRGHDLSLNSSCYNETCEEKEVTSPRGITLSLLVNGNSIICNNSNPVSWKKAILEMEELKQLCSDNAEHSTEEDELPLQLLLLAVAAIGIIILLVICISFYLCWRKSTGMSLFQMRVQWEQTF</sequence>
<keyword evidence="4" id="KW-0325">Glycoprotein</keyword>
<organism evidence="6 7">
    <name type="scientific">Pygocentrus nattereri</name>
    <name type="common">Red-bellied piranha</name>
    <dbReference type="NCBI Taxonomy" id="42514"/>
    <lineage>
        <taxon>Eukaryota</taxon>
        <taxon>Metazoa</taxon>
        <taxon>Chordata</taxon>
        <taxon>Craniata</taxon>
        <taxon>Vertebrata</taxon>
        <taxon>Euteleostomi</taxon>
        <taxon>Actinopterygii</taxon>
        <taxon>Neopterygii</taxon>
        <taxon>Teleostei</taxon>
        <taxon>Ostariophysi</taxon>
        <taxon>Characiformes</taxon>
        <taxon>Characoidei</taxon>
        <taxon>Pygocentrus</taxon>
    </lineage>
</organism>
<evidence type="ECO:0000313" key="6">
    <source>
        <dbReference type="Ensembl" id="ENSPNAP00000018538.2"/>
    </source>
</evidence>
<dbReference type="InterPro" id="IPR013783">
    <property type="entry name" value="Ig-like_fold"/>
</dbReference>
<comment type="subcellular location">
    <subcellularLocation>
        <location evidence="1">Membrane</location>
    </subcellularLocation>
</comment>
<dbReference type="GO" id="GO:0016020">
    <property type="term" value="C:membrane"/>
    <property type="evidence" value="ECO:0007669"/>
    <property type="project" value="UniProtKB-SubCell"/>
</dbReference>
<dbReference type="PANTHER" id="PTHR12080:SF56">
    <property type="entry name" value="NATURAL KILLER CELL RECEPTOR 2B4"/>
    <property type="match status" value="1"/>
</dbReference>
<keyword evidence="5" id="KW-0812">Transmembrane</keyword>
<keyword evidence="3 5" id="KW-0472">Membrane</keyword>
<proteinExistence type="predicted"/>
<evidence type="ECO:0000256" key="5">
    <source>
        <dbReference type="SAM" id="Phobius"/>
    </source>
</evidence>
<reference evidence="6" key="2">
    <citation type="submission" date="2025-08" db="UniProtKB">
        <authorList>
            <consortium name="Ensembl"/>
        </authorList>
    </citation>
    <scope>IDENTIFICATION</scope>
</reference>
<dbReference type="PANTHER" id="PTHR12080">
    <property type="entry name" value="SIGNALING LYMPHOCYTIC ACTIVATION MOLECULE"/>
    <property type="match status" value="1"/>
</dbReference>
<dbReference type="Gene3D" id="2.60.40.10">
    <property type="entry name" value="Immunoglobulins"/>
    <property type="match status" value="1"/>
</dbReference>
<protein>
    <recommendedName>
        <fullName evidence="8">Immunoglobulin V-set domain-containing protein</fullName>
    </recommendedName>
</protein>
<dbReference type="InterPro" id="IPR015631">
    <property type="entry name" value="CD2/SLAM_rcpt"/>
</dbReference>
<dbReference type="InterPro" id="IPR036179">
    <property type="entry name" value="Ig-like_dom_sf"/>
</dbReference>
<dbReference type="GeneTree" id="ENSGT01030000234540"/>
<evidence type="ECO:0000256" key="2">
    <source>
        <dbReference type="ARBA" id="ARBA00022729"/>
    </source>
</evidence>
<dbReference type="Proteomes" id="UP001501920">
    <property type="component" value="Chromosome 19"/>
</dbReference>
<evidence type="ECO:0000256" key="3">
    <source>
        <dbReference type="ARBA" id="ARBA00023136"/>
    </source>
</evidence>
<accession>A0A3B4D503</accession>
<keyword evidence="2" id="KW-0732">Signal</keyword>
<dbReference type="SUPFAM" id="SSF48726">
    <property type="entry name" value="Immunoglobulin"/>
    <property type="match status" value="1"/>
</dbReference>
<keyword evidence="5" id="KW-1133">Transmembrane helix</keyword>
<reference evidence="6 7" key="1">
    <citation type="submission" date="2020-10" db="EMBL/GenBank/DDBJ databases">
        <title>Pygocentrus nattereri (red-bellied piranha) genome, fPygNat1, primary haplotype.</title>
        <authorList>
            <person name="Myers G."/>
            <person name="Meyer A."/>
            <person name="Karagic N."/>
            <person name="Pippel M."/>
            <person name="Winkler S."/>
            <person name="Tracey A."/>
            <person name="Wood J."/>
            <person name="Formenti G."/>
            <person name="Howe K."/>
            <person name="Fedrigo O."/>
            <person name="Jarvis E.D."/>
        </authorList>
    </citation>
    <scope>NUCLEOTIDE SEQUENCE [LARGE SCALE GENOMIC DNA]</scope>
</reference>
<evidence type="ECO:0000256" key="1">
    <source>
        <dbReference type="ARBA" id="ARBA00004370"/>
    </source>
</evidence>
<evidence type="ECO:0000256" key="4">
    <source>
        <dbReference type="ARBA" id="ARBA00023180"/>
    </source>
</evidence>
<dbReference type="OMA" id="NNGISIC"/>
<dbReference type="Ensembl" id="ENSPNAT00000027784.2">
    <property type="protein sequence ID" value="ENSPNAP00000018538.2"/>
    <property type="gene ID" value="ENSPNAG00000024956.2"/>
</dbReference>
<feature type="transmembrane region" description="Helical" evidence="5">
    <location>
        <begin position="209"/>
        <end position="233"/>
    </location>
</feature>